<feature type="region of interest" description="Disordered" evidence="1">
    <location>
        <begin position="320"/>
        <end position="347"/>
    </location>
</feature>
<dbReference type="InterPro" id="IPR022742">
    <property type="entry name" value="Hydrolase_4"/>
</dbReference>
<name>A0A2W2D6K0_9ACTN</name>
<dbReference type="Pfam" id="PF12146">
    <property type="entry name" value="Hydrolase_4"/>
    <property type="match status" value="1"/>
</dbReference>
<sequence length="347" mass="38148">MEPDVLGPPYERQTIDLGTDDEGPVVATLVRRRADRPTGRAVLYVHGFIDYFFQTHLADFFAERGWDFYALDLRKYGRSLLPHQTPNYCTDVSEYFPELDAAATIVRDDDGHDTLLAMGHSTGGLIVSLWAHARRDAGIVDGLFLNSPFFDLNLPWALRRPGAAAVARLARTAPKRIIRPGLGTVYGESIHADHRGEWSYDLAWKPLAGFPVRAAWLAAIRRGQQQLRAGLEIPVPVLVACSTRSFKGMKWHDSASLADAVLDVEHMVRWAPRLGRHVTLARFDGGMHDLTLSGPAVREKVFAEVGRWAEAFLGAGPTVRDEAEVRAPASRRPTEAADPAGATAPGG</sequence>
<feature type="compositionally biased region" description="Low complexity" evidence="1">
    <location>
        <begin position="336"/>
        <end position="347"/>
    </location>
</feature>
<gene>
    <name evidence="3" type="ORF">C1I99_26880</name>
</gene>
<evidence type="ECO:0000256" key="1">
    <source>
        <dbReference type="SAM" id="MobiDB-lite"/>
    </source>
</evidence>
<protein>
    <submittedName>
        <fullName evidence="3">Lysophospholipase</fullName>
    </submittedName>
</protein>
<dbReference type="InterPro" id="IPR029058">
    <property type="entry name" value="AB_hydrolase_fold"/>
</dbReference>
<dbReference type="OrthoDB" id="9801217at2"/>
<dbReference type="Gene3D" id="3.40.50.1820">
    <property type="entry name" value="alpha/beta hydrolase"/>
    <property type="match status" value="1"/>
</dbReference>
<accession>A0A2W2D6K0</accession>
<proteinExistence type="predicted"/>
<dbReference type="Proteomes" id="UP000248749">
    <property type="component" value="Unassembled WGS sequence"/>
</dbReference>
<dbReference type="AlphaFoldDB" id="A0A2W2D6K0"/>
<feature type="domain" description="Serine aminopeptidase S33" evidence="2">
    <location>
        <begin position="40"/>
        <end position="243"/>
    </location>
</feature>
<comment type="caution">
    <text evidence="3">The sequence shown here is derived from an EMBL/GenBank/DDBJ whole genome shotgun (WGS) entry which is preliminary data.</text>
</comment>
<evidence type="ECO:0000313" key="3">
    <source>
        <dbReference type="EMBL" id="PZF88083.1"/>
    </source>
</evidence>
<dbReference type="PANTHER" id="PTHR11614">
    <property type="entry name" value="PHOSPHOLIPASE-RELATED"/>
    <property type="match status" value="1"/>
</dbReference>
<dbReference type="EMBL" id="POUB01000284">
    <property type="protein sequence ID" value="PZF88083.1"/>
    <property type="molecule type" value="Genomic_DNA"/>
</dbReference>
<dbReference type="RefSeq" id="WP_111137020.1">
    <property type="nucleotide sequence ID" value="NZ_POUB01000284.1"/>
</dbReference>
<organism evidence="3 4">
    <name type="scientific">Micromonospora deserti</name>
    <dbReference type="NCBI Taxonomy" id="2070366"/>
    <lineage>
        <taxon>Bacteria</taxon>
        <taxon>Bacillati</taxon>
        <taxon>Actinomycetota</taxon>
        <taxon>Actinomycetes</taxon>
        <taxon>Micromonosporales</taxon>
        <taxon>Micromonosporaceae</taxon>
        <taxon>Micromonospora</taxon>
    </lineage>
</organism>
<dbReference type="SUPFAM" id="SSF53474">
    <property type="entry name" value="alpha/beta-Hydrolases"/>
    <property type="match status" value="1"/>
</dbReference>
<dbReference type="InterPro" id="IPR051044">
    <property type="entry name" value="MAG_DAG_Lipase"/>
</dbReference>
<evidence type="ECO:0000259" key="2">
    <source>
        <dbReference type="Pfam" id="PF12146"/>
    </source>
</evidence>
<keyword evidence="4" id="KW-1185">Reference proteome</keyword>
<evidence type="ECO:0000313" key="4">
    <source>
        <dbReference type="Proteomes" id="UP000248749"/>
    </source>
</evidence>
<reference evidence="3 4" key="1">
    <citation type="submission" date="2018-01" db="EMBL/GenBank/DDBJ databases">
        <title>Draft genome sequence of Salinispora sp. 13K206.</title>
        <authorList>
            <person name="Sahin N."/>
            <person name="Saygin H."/>
            <person name="Ay H."/>
        </authorList>
    </citation>
    <scope>NUCLEOTIDE SEQUENCE [LARGE SCALE GENOMIC DNA]</scope>
    <source>
        <strain evidence="3 4">13K206</strain>
    </source>
</reference>